<evidence type="ECO:0000313" key="3">
    <source>
        <dbReference type="Proteomes" id="UP000725002"/>
    </source>
</evidence>
<dbReference type="PROSITE" id="PS50005">
    <property type="entry name" value="TPR"/>
    <property type="match status" value="2"/>
</dbReference>
<dbReference type="Pfam" id="PF13181">
    <property type="entry name" value="TPR_8"/>
    <property type="match status" value="1"/>
</dbReference>
<feature type="repeat" description="TPR" evidence="1">
    <location>
        <begin position="426"/>
        <end position="459"/>
    </location>
</feature>
<dbReference type="SMART" id="SM00028">
    <property type="entry name" value="TPR"/>
    <property type="match status" value="6"/>
</dbReference>
<accession>A0A940DSH7</accession>
<evidence type="ECO:0000256" key="1">
    <source>
        <dbReference type="PROSITE-ProRule" id="PRU00339"/>
    </source>
</evidence>
<proteinExistence type="predicted"/>
<dbReference type="AlphaFoldDB" id="A0A940DSH7"/>
<gene>
    <name evidence="2" type="ORF">IAB75_07240</name>
</gene>
<organism evidence="2 3">
    <name type="scientific">Candidatus Cryptobacteroides avicola</name>
    <dbReference type="NCBI Taxonomy" id="2840757"/>
    <lineage>
        <taxon>Bacteria</taxon>
        <taxon>Pseudomonadati</taxon>
        <taxon>Bacteroidota</taxon>
        <taxon>Bacteroidia</taxon>
        <taxon>Bacteroidales</taxon>
        <taxon>Candidatus Cryptobacteroides</taxon>
    </lineage>
</organism>
<name>A0A940DSH7_9BACT</name>
<reference evidence="2" key="1">
    <citation type="submission" date="2020-10" db="EMBL/GenBank/DDBJ databases">
        <authorList>
            <person name="Gilroy R."/>
        </authorList>
    </citation>
    <scope>NUCLEOTIDE SEQUENCE</scope>
    <source>
        <strain evidence="2">G3-8215</strain>
    </source>
</reference>
<dbReference type="EMBL" id="JADILV010000047">
    <property type="protein sequence ID" value="MBO8483890.1"/>
    <property type="molecule type" value="Genomic_DNA"/>
</dbReference>
<dbReference type="GO" id="GO:0051301">
    <property type="term" value="P:cell division"/>
    <property type="evidence" value="ECO:0007669"/>
    <property type="project" value="TreeGrafter"/>
</dbReference>
<comment type="caution">
    <text evidence="2">The sequence shown here is derived from an EMBL/GenBank/DDBJ whole genome shotgun (WGS) entry which is preliminary data.</text>
</comment>
<dbReference type="InterPro" id="IPR019734">
    <property type="entry name" value="TPR_rpt"/>
</dbReference>
<dbReference type="SUPFAM" id="SSF48452">
    <property type="entry name" value="TPR-like"/>
    <property type="match status" value="3"/>
</dbReference>
<evidence type="ECO:0000313" key="2">
    <source>
        <dbReference type="EMBL" id="MBO8483890.1"/>
    </source>
</evidence>
<feature type="repeat" description="TPR" evidence="1">
    <location>
        <begin position="211"/>
        <end position="244"/>
    </location>
</feature>
<keyword evidence="1" id="KW-0802">TPR repeat</keyword>
<dbReference type="InterPro" id="IPR011990">
    <property type="entry name" value="TPR-like_helical_dom_sf"/>
</dbReference>
<dbReference type="PANTHER" id="PTHR12558">
    <property type="entry name" value="CELL DIVISION CYCLE 16,23,27"/>
    <property type="match status" value="1"/>
</dbReference>
<dbReference type="Pfam" id="PF13432">
    <property type="entry name" value="TPR_16"/>
    <property type="match status" value="1"/>
</dbReference>
<dbReference type="PANTHER" id="PTHR12558:SF44">
    <property type="entry name" value="TETRATRICOPEPTIDE REPEAT-CONTAINING PROTEIN"/>
    <property type="match status" value="1"/>
</dbReference>
<protein>
    <submittedName>
        <fullName evidence="2">Tetratricopeptide repeat protein</fullName>
    </submittedName>
</protein>
<dbReference type="Gene3D" id="1.25.40.10">
    <property type="entry name" value="Tetratricopeptide repeat domain"/>
    <property type="match status" value="3"/>
</dbReference>
<dbReference type="Proteomes" id="UP000725002">
    <property type="component" value="Unassembled WGS sequence"/>
</dbReference>
<reference evidence="2" key="2">
    <citation type="journal article" date="2021" name="PeerJ">
        <title>Extensive microbial diversity within the chicken gut microbiome revealed by metagenomics and culture.</title>
        <authorList>
            <person name="Gilroy R."/>
            <person name="Ravi A."/>
            <person name="Getino M."/>
            <person name="Pursley I."/>
            <person name="Horton D.L."/>
            <person name="Alikhan N.F."/>
            <person name="Baker D."/>
            <person name="Gharbi K."/>
            <person name="Hall N."/>
            <person name="Watson M."/>
            <person name="Adriaenssens E.M."/>
            <person name="Foster-Nyarko E."/>
            <person name="Jarju S."/>
            <person name="Secka A."/>
            <person name="Antonio M."/>
            <person name="Oren A."/>
            <person name="Chaudhuri R.R."/>
            <person name="La Ragione R."/>
            <person name="Hildebrand F."/>
            <person name="Pallen M.J."/>
        </authorList>
    </citation>
    <scope>NUCLEOTIDE SEQUENCE</scope>
    <source>
        <strain evidence="2">G3-8215</strain>
    </source>
</reference>
<sequence length="581" mass="66188">MNLPEMKKSKHIPACVLILVFLFSGHSGSYMLGQQKEDRSHYENLIISAVEKYDAQDFAGASGILGKVVAEDPENDAAHYYLGLSAFCQKDFSLAEKELKAAVQIDSMNFWYRYRLALVYSATDRKELTIAMYEDLLRDFPKKNDLYYNLIDLYLSDGQSERALETLSQIETVSGKNEATAMTRFQLLARLGKQKEAYESLEEFNREYSSPQVLSVLGDYQMSMYNDSTALEYYNEALDLEPGYAPAVLGKAETLRVTRRYDGYFAVINRFLSDDSVPVAGKCDYLKAVMQQADPMFLKTFMSRVDTMISNAVAAHPKDSMMLVTAGVYYFGTDREAEALKYMKENMDTYPESVSAAANYIEVLMYTRDWDALAKESEAAFGKFPEEMAFLEMSSMAHYNRGDYDRVLENCRTILSVAAGDSLKTLTAYSTMGDMYHQLGENTKAYKAYEHALAINSRYAPVLNNYAFYLSMEGKKLKKAAAMSKITVDQEPDNPTYLDTYAWILYLLGRPEEAKPLFKHAMLYGGKDSVVILDHYAEVLYALKEYDLAMVYWNQARMKNSGNEVPDLDRRIKERKEAIRK</sequence>